<feature type="domain" description="DUF7041" evidence="1">
    <location>
        <begin position="9"/>
        <end position="94"/>
    </location>
</feature>
<evidence type="ECO:0000259" key="1">
    <source>
        <dbReference type="Pfam" id="PF23055"/>
    </source>
</evidence>
<protein>
    <recommendedName>
        <fullName evidence="1">DUF7041 domain-containing protein</fullName>
    </recommendedName>
</protein>
<dbReference type="Pfam" id="PF23055">
    <property type="entry name" value="DUF7041"/>
    <property type="match status" value="1"/>
</dbReference>
<dbReference type="PANTHER" id="PTHR33327:SF3">
    <property type="entry name" value="RNA-DIRECTED DNA POLYMERASE"/>
    <property type="match status" value="1"/>
</dbReference>
<proteinExistence type="predicted"/>
<dbReference type="PANTHER" id="PTHR33327">
    <property type="entry name" value="ENDONUCLEASE"/>
    <property type="match status" value="1"/>
</dbReference>
<comment type="caution">
    <text evidence="2">The sequence shown here is derived from an EMBL/GenBank/DDBJ whole genome shotgun (WGS) entry which is preliminary data.</text>
</comment>
<sequence length="167" mass="19121">MSEVNAVKIPVYNRPDPTLWFVMCESTFALATPKLITESLTKYNYIVAHLPPDSASLVRDVLMHPDATNPYAKIINELVNRSGELSQQEIWKLLSGEELGSRKPSKLLRNMKQCAKSLNIDNKQMTELFLQRFPSSVQTILTAVSDLTLNKDHNYMHLKIIFFYNSF</sequence>
<dbReference type="OrthoDB" id="6429473at2759"/>
<keyword evidence="3" id="KW-1185">Reference proteome</keyword>
<organism evidence="2 3">
    <name type="scientific">Trichonephila clavata</name>
    <name type="common">Joro spider</name>
    <name type="synonym">Nephila clavata</name>
    <dbReference type="NCBI Taxonomy" id="2740835"/>
    <lineage>
        <taxon>Eukaryota</taxon>
        <taxon>Metazoa</taxon>
        <taxon>Ecdysozoa</taxon>
        <taxon>Arthropoda</taxon>
        <taxon>Chelicerata</taxon>
        <taxon>Arachnida</taxon>
        <taxon>Araneae</taxon>
        <taxon>Araneomorphae</taxon>
        <taxon>Entelegynae</taxon>
        <taxon>Araneoidea</taxon>
        <taxon>Nephilidae</taxon>
        <taxon>Trichonephila</taxon>
    </lineage>
</organism>
<dbReference type="Proteomes" id="UP000887116">
    <property type="component" value="Unassembled WGS sequence"/>
</dbReference>
<evidence type="ECO:0000313" key="2">
    <source>
        <dbReference type="EMBL" id="GFQ89703.1"/>
    </source>
</evidence>
<reference evidence="2" key="1">
    <citation type="submission" date="2020-07" db="EMBL/GenBank/DDBJ databases">
        <title>Multicomponent nature underlies the extraordinary mechanical properties of spider dragline silk.</title>
        <authorList>
            <person name="Kono N."/>
            <person name="Nakamura H."/>
            <person name="Mori M."/>
            <person name="Yoshida Y."/>
            <person name="Ohtoshi R."/>
            <person name="Malay A.D."/>
            <person name="Moran D.A.P."/>
            <person name="Tomita M."/>
            <person name="Numata K."/>
            <person name="Arakawa K."/>
        </authorList>
    </citation>
    <scope>NUCLEOTIDE SEQUENCE</scope>
</reference>
<name>A0A8X6L108_TRICU</name>
<dbReference type="EMBL" id="BMAO01003701">
    <property type="protein sequence ID" value="GFQ89703.1"/>
    <property type="molecule type" value="Genomic_DNA"/>
</dbReference>
<dbReference type="AlphaFoldDB" id="A0A8X6L108"/>
<dbReference type="InterPro" id="IPR055469">
    <property type="entry name" value="DUF7041"/>
</dbReference>
<evidence type="ECO:0000313" key="3">
    <source>
        <dbReference type="Proteomes" id="UP000887116"/>
    </source>
</evidence>
<gene>
    <name evidence="2" type="primary">AVEN_149154_1</name>
    <name evidence="2" type="ORF">TNCT_146281</name>
</gene>
<accession>A0A8X6L108</accession>